<organism evidence="1 2">
    <name type="scientific">Fodinibius salsisoli</name>
    <dbReference type="NCBI Taxonomy" id="2820877"/>
    <lineage>
        <taxon>Bacteria</taxon>
        <taxon>Pseudomonadati</taxon>
        <taxon>Balneolota</taxon>
        <taxon>Balneolia</taxon>
        <taxon>Balneolales</taxon>
        <taxon>Balneolaceae</taxon>
        <taxon>Fodinibius</taxon>
    </lineage>
</organism>
<name>A0ABT3PMF6_9BACT</name>
<protein>
    <recommendedName>
        <fullName evidence="3">Immunity protein 10</fullName>
    </recommendedName>
</protein>
<evidence type="ECO:0000313" key="2">
    <source>
        <dbReference type="Proteomes" id="UP001207918"/>
    </source>
</evidence>
<dbReference type="EMBL" id="JAGGJA010000005">
    <property type="protein sequence ID" value="MCW9707136.1"/>
    <property type="molecule type" value="Genomic_DNA"/>
</dbReference>
<comment type="caution">
    <text evidence="1">The sequence shown here is derived from an EMBL/GenBank/DDBJ whole genome shotgun (WGS) entry which is preliminary data.</text>
</comment>
<sequence length="122" mass="14024">MKQQTTVVITKVEIDGEVWPLDEPEDIELEFSAIDTGGGFHDPILDFAYELSAEEQAAYLQEDLYDITLYLQDPAHEENSLEVAYEGRLKLTDNDRLEGTGRLKDEDMSRDIVKFVIRSVRR</sequence>
<evidence type="ECO:0000313" key="1">
    <source>
        <dbReference type="EMBL" id="MCW9707136.1"/>
    </source>
</evidence>
<dbReference type="RefSeq" id="WP_265765891.1">
    <property type="nucleotide sequence ID" value="NZ_JAGGJA010000005.1"/>
</dbReference>
<proteinExistence type="predicted"/>
<evidence type="ECO:0008006" key="3">
    <source>
        <dbReference type="Google" id="ProtNLM"/>
    </source>
</evidence>
<accession>A0ABT3PMF6</accession>
<gene>
    <name evidence="1" type="ORF">J6I44_09735</name>
</gene>
<dbReference type="Proteomes" id="UP001207918">
    <property type="component" value="Unassembled WGS sequence"/>
</dbReference>
<keyword evidence="2" id="KW-1185">Reference proteome</keyword>
<reference evidence="1 2" key="1">
    <citation type="submission" date="2021-03" db="EMBL/GenBank/DDBJ databases">
        <title>Aliifodinibius sp. nov., a new bacterium isolated from saline soil.</title>
        <authorList>
            <person name="Galisteo C."/>
            <person name="De La Haba R."/>
            <person name="Sanchez-Porro C."/>
            <person name="Ventosa A."/>
        </authorList>
    </citation>
    <scope>NUCLEOTIDE SEQUENCE [LARGE SCALE GENOMIC DNA]</scope>
    <source>
        <strain evidence="1 2">1BSP15-2V2</strain>
    </source>
</reference>